<organism evidence="1 2">
    <name type="scientific">Thalassiosira pseudonana</name>
    <name type="common">Marine diatom</name>
    <name type="synonym">Cyclotella nana</name>
    <dbReference type="NCBI Taxonomy" id="35128"/>
    <lineage>
        <taxon>Eukaryota</taxon>
        <taxon>Sar</taxon>
        <taxon>Stramenopiles</taxon>
        <taxon>Ochrophyta</taxon>
        <taxon>Bacillariophyta</taxon>
        <taxon>Coscinodiscophyceae</taxon>
        <taxon>Thalassiosirophycidae</taxon>
        <taxon>Thalassiosirales</taxon>
        <taxon>Thalassiosiraceae</taxon>
        <taxon>Thalassiosira</taxon>
    </lineage>
</organism>
<dbReference type="Proteomes" id="UP000001449">
    <property type="component" value="Chromosome 9"/>
</dbReference>
<keyword evidence="2" id="KW-1185">Reference proteome</keyword>
<dbReference type="GeneID" id="7449330"/>
<protein>
    <submittedName>
        <fullName evidence="1">Uncharacterized protein</fullName>
    </submittedName>
</protein>
<reference evidence="1 2" key="1">
    <citation type="journal article" date="2004" name="Science">
        <title>The genome of the diatom Thalassiosira pseudonana: ecology, evolution, and metabolism.</title>
        <authorList>
            <person name="Armbrust E.V."/>
            <person name="Berges J.A."/>
            <person name="Bowler C."/>
            <person name="Green B.R."/>
            <person name="Martinez D."/>
            <person name="Putnam N.H."/>
            <person name="Zhou S."/>
            <person name="Allen A.E."/>
            <person name="Apt K.E."/>
            <person name="Bechner M."/>
            <person name="Brzezinski M.A."/>
            <person name="Chaal B.K."/>
            <person name="Chiovitti A."/>
            <person name="Davis A.K."/>
            <person name="Demarest M.S."/>
            <person name="Detter J.C."/>
            <person name="Glavina T."/>
            <person name="Goodstein D."/>
            <person name="Hadi M.Z."/>
            <person name="Hellsten U."/>
            <person name="Hildebrand M."/>
            <person name="Jenkins B.D."/>
            <person name="Jurka J."/>
            <person name="Kapitonov V.V."/>
            <person name="Kroger N."/>
            <person name="Lau W.W."/>
            <person name="Lane T.W."/>
            <person name="Larimer F.W."/>
            <person name="Lippmeier J.C."/>
            <person name="Lucas S."/>
            <person name="Medina M."/>
            <person name="Montsant A."/>
            <person name="Obornik M."/>
            <person name="Parker M.S."/>
            <person name="Palenik B."/>
            <person name="Pazour G.J."/>
            <person name="Richardson P.M."/>
            <person name="Rynearson T.A."/>
            <person name="Saito M.A."/>
            <person name="Schwartz D.C."/>
            <person name="Thamatrakoln K."/>
            <person name="Valentin K."/>
            <person name="Vardi A."/>
            <person name="Wilkerson F.P."/>
            <person name="Rokhsar D.S."/>
        </authorList>
    </citation>
    <scope>NUCLEOTIDE SEQUENCE [LARGE SCALE GENOMIC DNA]</scope>
    <source>
        <strain evidence="1 2">CCMP1335</strain>
    </source>
</reference>
<sequence length="156" mass="17462">MAARHQCEQTEHNNYVTEAFNWESRVKTEADTNWGEVFAPNALQIFNAKIQRLHKEIETLPIQAMMSNSQISYTPVQPYESFGVLQRVGLTKKISQEEEHLSSKDSTLHAISILPTSFHTPTPLKLEGSVHINTISVDLNEAGQSKLKGILSGSFP</sequence>
<evidence type="ECO:0000313" key="2">
    <source>
        <dbReference type="Proteomes" id="UP000001449"/>
    </source>
</evidence>
<name>B8C854_THAPS</name>
<dbReference type="KEGG" id="tps:THAPSDRAFT_8009"/>
<accession>B8C854</accession>
<dbReference type="AlphaFoldDB" id="B8C854"/>
<gene>
    <name evidence="1" type="ORF">THAPSDRAFT_8009</name>
</gene>
<dbReference type="RefSeq" id="XP_002292247.1">
    <property type="nucleotide sequence ID" value="XM_002292211.1"/>
</dbReference>
<proteinExistence type="predicted"/>
<dbReference type="EMBL" id="CM000645">
    <property type="protein sequence ID" value="EED90222.1"/>
    <property type="molecule type" value="Genomic_DNA"/>
</dbReference>
<dbReference type="PaxDb" id="35128-Thaps8009"/>
<evidence type="ECO:0000313" key="1">
    <source>
        <dbReference type="EMBL" id="EED90222.1"/>
    </source>
</evidence>
<reference evidence="1 2" key="2">
    <citation type="journal article" date="2008" name="Nature">
        <title>The Phaeodactylum genome reveals the evolutionary history of diatom genomes.</title>
        <authorList>
            <person name="Bowler C."/>
            <person name="Allen A.E."/>
            <person name="Badger J.H."/>
            <person name="Grimwood J."/>
            <person name="Jabbari K."/>
            <person name="Kuo A."/>
            <person name="Maheswari U."/>
            <person name="Martens C."/>
            <person name="Maumus F."/>
            <person name="Otillar R.P."/>
            <person name="Rayko E."/>
            <person name="Salamov A."/>
            <person name="Vandepoele K."/>
            <person name="Beszteri B."/>
            <person name="Gruber A."/>
            <person name="Heijde M."/>
            <person name="Katinka M."/>
            <person name="Mock T."/>
            <person name="Valentin K."/>
            <person name="Verret F."/>
            <person name="Berges J.A."/>
            <person name="Brownlee C."/>
            <person name="Cadoret J.P."/>
            <person name="Chiovitti A."/>
            <person name="Choi C.J."/>
            <person name="Coesel S."/>
            <person name="De Martino A."/>
            <person name="Detter J.C."/>
            <person name="Durkin C."/>
            <person name="Falciatore A."/>
            <person name="Fournet J."/>
            <person name="Haruta M."/>
            <person name="Huysman M.J."/>
            <person name="Jenkins B.D."/>
            <person name="Jiroutova K."/>
            <person name="Jorgensen R.E."/>
            <person name="Joubert Y."/>
            <person name="Kaplan A."/>
            <person name="Kroger N."/>
            <person name="Kroth P.G."/>
            <person name="La Roche J."/>
            <person name="Lindquist E."/>
            <person name="Lommer M."/>
            <person name="Martin-Jezequel V."/>
            <person name="Lopez P.J."/>
            <person name="Lucas S."/>
            <person name="Mangogna M."/>
            <person name="McGinnis K."/>
            <person name="Medlin L.K."/>
            <person name="Montsant A."/>
            <person name="Oudot-Le Secq M.P."/>
            <person name="Napoli C."/>
            <person name="Obornik M."/>
            <person name="Parker M.S."/>
            <person name="Petit J.L."/>
            <person name="Porcel B.M."/>
            <person name="Poulsen N."/>
            <person name="Robison M."/>
            <person name="Rychlewski L."/>
            <person name="Rynearson T.A."/>
            <person name="Schmutz J."/>
            <person name="Shapiro H."/>
            <person name="Siaut M."/>
            <person name="Stanley M."/>
            <person name="Sussman M.R."/>
            <person name="Taylor A.R."/>
            <person name="Vardi A."/>
            <person name="von Dassow P."/>
            <person name="Vyverman W."/>
            <person name="Willis A."/>
            <person name="Wyrwicz L.S."/>
            <person name="Rokhsar D.S."/>
            <person name="Weissenbach J."/>
            <person name="Armbrust E.V."/>
            <person name="Green B.R."/>
            <person name="Van de Peer Y."/>
            <person name="Grigoriev I.V."/>
        </authorList>
    </citation>
    <scope>NUCLEOTIDE SEQUENCE [LARGE SCALE GENOMIC DNA]</scope>
    <source>
        <strain evidence="1 2">CCMP1335</strain>
    </source>
</reference>
<dbReference type="HOGENOM" id="CLU_1690296_0_0_1"/>
<dbReference type="InParanoid" id="B8C854"/>